<dbReference type="KEGG" id="lbc:LACBIDRAFT_314974"/>
<keyword evidence="2" id="KW-1185">Reference proteome</keyword>
<dbReference type="InParanoid" id="B0DZN4"/>
<dbReference type="GeneID" id="6085026"/>
<evidence type="ECO:0000313" key="2">
    <source>
        <dbReference type="Proteomes" id="UP000001194"/>
    </source>
</evidence>
<reference evidence="1 2" key="1">
    <citation type="journal article" date="2008" name="Nature">
        <title>The genome of Laccaria bicolor provides insights into mycorrhizal symbiosis.</title>
        <authorList>
            <person name="Martin F."/>
            <person name="Aerts A."/>
            <person name="Ahren D."/>
            <person name="Brun A."/>
            <person name="Danchin E.G.J."/>
            <person name="Duchaussoy F."/>
            <person name="Gibon J."/>
            <person name="Kohler A."/>
            <person name="Lindquist E."/>
            <person name="Pereda V."/>
            <person name="Salamov A."/>
            <person name="Shapiro H.J."/>
            <person name="Wuyts J."/>
            <person name="Blaudez D."/>
            <person name="Buee M."/>
            <person name="Brokstein P."/>
            <person name="Canbaeck B."/>
            <person name="Cohen D."/>
            <person name="Courty P.E."/>
            <person name="Coutinho P.M."/>
            <person name="Delaruelle C."/>
            <person name="Detter J.C."/>
            <person name="Deveau A."/>
            <person name="DiFazio S."/>
            <person name="Duplessis S."/>
            <person name="Fraissinet-Tachet L."/>
            <person name="Lucic E."/>
            <person name="Frey-Klett P."/>
            <person name="Fourrey C."/>
            <person name="Feussner I."/>
            <person name="Gay G."/>
            <person name="Grimwood J."/>
            <person name="Hoegger P.J."/>
            <person name="Jain P."/>
            <person name="Kilaru S."/>
            <person name="Labbe J."/>
            <person name="Lin Y.C."/>
            <person name="Legue V."/>
            <person name="Le Tacon F."/>
            <person name="Marmeisse R."/>
            <person name="Melayah D."/>
            <person name="Montanini B."/>
            <person name="Muratet M."/>
            <person name="Nehls U."/>
            <person name="Niculita-Hirzel H."/>
            <person name="Oudot-Le Secq M.P."/>
            <person name="Peter M."/>
            <person name="Quesneville H."/>
            <person name="Rajashekar B."/>
            <person name="Reich M."/>
            <person name="Rouhier N."/>
            <person name="Schmutz J."/>
            <person name="Yin T."/>
            <person name="Chalot M."/>
            <person name="Henrissat B."/>
            <person name="Kuees U."/>
            <person name="Lucas S."/>
            <person name="Van de Peer Y."/>
            <person name="Podila G.K."/>
            <person name="Polle A."/>
            <person name="Pukkila P.J."/>
            <person name="Richardson P.M."/>
            <person name="Rouze P."/>
            <person name="Sanders I.R."/>
            <person name="Stajich J.E."/>
            <person name="Tunlid A."/>
            <person name="Tuskan G."/>
            <person name="Grigoriev I.V."/>
        </authorList>
    </citation>
    <scope>NUCLEOTIDE SEQUENCE [LARGE SCALE GENOMIC DNA]</scope>
    <source>
        <strain evidence="2">S238N-H82 / ATCC MYA-4686</strain>
    </source>
</reference>
<evidence type="ECO:0000313" key="1">
    <source>
        <dbReference type="EMBL" id="EDQ99973.1"/>
    </source>
</evidence>
<dbReference type="Proteomes" id="UP000001194">
    <property type="component" value="Unassembled WGS sequence"/>
</dbReference>
<organism evidence="2">
    <name type="scientific">Laccaria bicolor (strain S238N-H82 / ATCC MYA-4686)</name>
    <name type="common">Bicoloured deceiver</name>
    <name type="synonym">Laccaria laccata var. bicolor</name>
    <dbReference type="NCBI Taxonomy" id="486041"/>
    <lineage>
        <taxon>Eukaryota</taxon>
        <taxon>Fungi</taxon>
        <taxon>Dikarya</taxon>
        <taxon>Basidiomycota</taxon>
        <taxon>Agaricomycotina</taxon>
        <taxon>Agaricomycetes</taxon>
        <taxon>Agaricomycetidae</taxon>
        <taxon>Agaricales</taxon>
        <taxon>Agaricineae</taxon>
        <taxon>Hydnangiaceae</taxon>
        <taxon>Laccaria</taxon>
    </lineage>
</organism>
<gene>
    <name evidence="1" type="ORF">LACBIDRAFT_314974</name>
</gene>
<dbReference type="HOGENOM" id="CLU_2386565_0_0_1"/>
<protein>
    <submittedName>
        <fullName evidence="1">Predicted protein</fullName>
    </submittedName>
</protein>
<accession>B0DZN4</accession>
<name>B0DZN4_LACBS</name>
<dbReference type="EMBL" id="DS547156">
    <property type="protein sequence ID" value="EDQ99973.1"/>
    <property type="molecule type" value="Genomic_DNA"/>
</dbReference>
<dbReference type="AlphaFoldDB" id="B0DZN4"/>
<proteinExistence type="predicted"/>
<sequence length="94" mass="11209">MLFSLPQREPIAYQIILFGPSNKPIDIRPLTQNPKISSTRNTNSFQFALFKNPEALAHRDNPCFLFKRNTKRRLRAHLRIAYPHHYFFQMSKKH</sequence>
<dbReference type="RefSeq" id="XP_001889384.1">
    <property type="nucleotide sequence ID" value="XM_001889349.1"/>
</dbReference>